<dbReference type="Ensembl" id="ENSAMXT00005027567.1">
    <property type="protein sequence ID" value="ENSAMXP00005024996.1"/>
    <property type="gene ID" value="ENSAMXG00005012658.1"/>
</dbReference>
<dbReference type="CDD" id="cd00037">
    <property type="entry name" value="CLECT"/>
    <property type="match status" value="1"/>
</dbReference>
<keyword evidence="1" id="KW-0472">Membrane</keyword>
<dbReference type="PROSITE" id="PS50041">
    <property type="entry name" value="C_TYPE_LECTIN_2"/>
    <property type="match status" value="1"/>
</dbReference>
<dbReference type="PANTHER" id="PTHR22803">
    <property type="entry name" value="MANNOSE, PHOSPHOLIPASE, LECTIN RECEPTOR RELATED"/>
    <property type="match status" value="1"/>
</dbReference>
<dbReference type="InterPro" id="IPR050111">
    <property type="entry name" value="C-type_lectin/snaclec_domain"/>
</dbReference>
<evidence type="ECO:0000259" key="2">
    <source>
        <dbReference type="PROSITE" id="PS50041"/>
    </source>
</evidence>
<dbReference type="InterPro" id="IPR001304">
    <property type="entry name" value="C-type_lectin-like"/>
</dbReference>
<evidence type="ECO:0000256" key="1">
    <source>
        <dbReference type="SAM" id="Phobius"/>
    </source>
</evidence>
<dbReference type="Proteomes" id="UP000694621">
    <property type="component" value="Unplaced"/>
</dbReference>
<dbReference type="InterPro" id="IPR016186">
    <property type="entry name" value="C-type_lectin-like/link_sf"/>
</dbReference>
<dbReference type="SUPFAM" id="SSF56436">
    <property type="entry name" value="C-type lectin-like"/>
    <property type="match status" value="1"/>
</dbReference>
<reference evidence="3" key="1">
    <citation type="submission" date="2025-08" db="UniProtKB">
        <authorList>
            <consortium name="Ensembl"/>
        </authorList>
    </citation>
    <scope>IDENTIFICATION</scope>
</reference>
<organism evidence="3 4">
    <name type="scientific">Astyanax mexicanus</name>
    <name type="common">Blind cave fish</name>
    <name type="synonym">Astyanax fasciatus mexicanus</name>
    <dbReference type="NCBI Taxonomy" id="7994"/>
    <lineage>
        <taxon>Eukaryota</taxon>
        <taxon>Metazoa</taxon>
        <taxon>Chordata</taxon>
        <taxon>Craniata</taxon>
        <taxon>Vertebrata</taxon>
        <taxon>Euteleostomi</taxon>
        <taxon>Actinopterygii</taxon>
        <taxon>Neopterygii</taxon>
        <taxon>Teleostei</taxon>
        <taxon>Ostariophysi</taxon>
        <taxon>Characiformes</taxon>
        <taxon>Characoidei</taxon>
        <taxon>Acestrorhamphidae</taxon>
        <taxon>Acestrorhamphinae</taxon>
        <taxon>Astyanax</taxon>
    </lineage>
</organism>
<name>A0A8B9JQ55_ASTMX</name>
<dbReference type="Gene3D" id="3.10.100.10">
    <property type="entry name" value="Mannose-Binding Protein A, subunit A"/>
    <property type="match status" value="1"/>
</dbReference>
<sequence length="198" mass="22189">DKYNNNEQKETYSEYIIETVKGTVNSEKMKMKMMEATLLMVLVVFMVAAVDGEVGADALVCPGKQQQGFQGSCFEFVSLQLSFLSAQGWCESTGGHLAFIQNIETQQFLQKHLQPQLDWWLGLAPTSFSLGQDAAVDTLSWLDGTDVIYSNWVGKVAPGAGCGYISKHSGFQWETSRNCSQEFYFICQFGLYYFNCLL</sequence>
<dbReference type="SMART" id="SM00034">
    <property type="entry name" value="CLECT"/>
    <property type="match status" value="1"/>
</dbReference>
<accession>A0A8B9JQ55</accession>
<proteinExistence type="predicted"/>
<dbReference type="InterPro" id="IPR016187">
    <property type="entry name" value="CTDL_fold"/>
</dbReference>
<protein>
    <recommendedName>
        <fullName evidence="2">C-type lectin domain-containing protein</fullName>
    </recommendedName>
</protein>
<keyword evidence="1" id="KW-0812">Transmembrane</keyword>
<feature type="transmembrane region" description="Helical" evidence="1">
    <location>
        <begin position="36"/>
        <end position="56"/>
    </location>
</feature>
<evidence type="ECO:0000313" key="3">
    <source>
        <dbReference type="Ensembl" id="ENSAMXP00005024996.1"/>
    </source>
</evidence>
<dbReference type="Pfam" id="PF00059">
    <property type="entry name" value="Lectin_C"/>
    <property type="match status" value="1"/>
</dbReference>
<feature type="domain" description="C-type lectin" evidence="2">
    <location>
        <begin position="69"/>
        <end position="188"/>
    </location>
</feature>
<keyword evidence="1" id="KW-1133">Transmembrane helix</keyword>
<dbReference type="AlphaFoldDB" id="A0A8B9JQ55"/>
<evidence type="ECO:0000313" key="4">
    <source>
        <dbReference type="Proteomes" id="UP000694621"/>
    </source>
</evidence>